<dbReference type="InterPro" id="IPR027385">
    <property type="entry name" value="Beta-barrel_OMP"/>
</dbReference>
<evidence type="ECO:0000256" key="3">
    <source>
        <dbReference type="SAM" id="SignalP"/>
    </source>
</evidence>
<dbReference type="Proteomes" id="UP001221208">
    <property type="component" value="Unassembled WGS sequence"/>
</dbReference>
<sequence length="185" mass="19378">MKQALALTLIASALSLPVAAHAQSFYVGGNIGSAKAKVNSTSQTADDSGAGFKVYGGYQLTPNFGAEVGYSKLGNTDASYKGVKGAHIKPHALYAAATATMPLSDQFSLFGKVGLSANRNKFEQPGGKLTDKYSKNGIMFGVGAAYNITPALALVAEYENYGKVQNNNLATVKADMFSAGLRYKF</sequence>
<evidence type="ECO:0000256" key="1">
    <source>
        <dbReference type="ARBA" id="ARBA00004442"/>
    </source>
</evidence>
<dbReference type="Gene3D" id="2.40.160.20">
    <property type="match status" value="1"/>
</dbReference>
<comment type="subcellular location">
    <subcellularLocation>
        <location evidence="1">Cell outer membrane</location>
    </subcellularLocation>
</comment>
<evidence type="ECO:0000259" key="4">
    <source>
        <dbReference type="Pfam" id="PF13505"/>
    </source>
</evidence>
<evidence type="ECO:0000256" key="2">
    <source>
        <dbReference type="ARBA" id="ARBA00022729"/>
    </source>
</evidence>
<name>A0ABT5K2V8_9BURK</name>
<dbReference type="InterPro" id="IPR011250">
    <property type="entry name" value="OMP/PagP_B-barrel"/>
</dbReference>
<proteinExistence type="predicted"/>
<keyword evidence="6" id="KW-1185">Reference proteome</keyword>
<dbReference type="EMBL" id="JAQQXR010000006">
    <property type="protein sequence ID" value="MDC8759066.1"/>
    <property type="molecule type" value="Genomic_DNA"/>
</dbReference>
<dbReference type="RefSeq" id="WP_273672041.1">
    <property type="nucleotide sequence ID" value="NZ_JAQQXR010000006.1"/>
</dbReference>
<dbReference type="SUPFAM" id="SSF56925">
    <property type="entry name" value="OMPA-like"/>
    <property type="match status" value="1"/>
</dbReference>
<protein>
    <submittedName>
        <fullName evidence="5">Outer membrane beta-barrel protein</fullName>
    </submittedName>
</protein>
<organism evidence="5 6">
    <name type="scientific">Janthinobacterium fluminis</name>
    <dbReference type="NCBI Taxonomy" id="2987524"/>
    <lineage>
        <taxon>Bacteria</taxon>
        <taxon>Pseudomonadati</taxon>
        <taxon>Pseudomonadota</taxon>
        <taxon>Betaproteobacteria</taxon>
        <taxon>Burkholderiales</taxon>
        <taxon>Oxalobacteraceae</taxon>
        <taxon>Janthinobacterium</taxon>
    </lineage>
</organism>
<evidence type="ECO:0000313" key="5">
    <source>
        <dbReference type="EMBL" id="MDC8759066.1"/>
    </source>
</evidence>
<gene>
    <name evidence="5" type="ORF">OIK44_15915</name>
</gene>
<dbReference type="Pfam" id="PF13505">
    <property type="entry name" value="OMP_b-brl"/>
    <property type="match status" value="1"/>
</dbReference>
<accession>A0ABT5K2V8</accession>
<feature type="chain" id="PRO_5046390059" evidence="3">
    <location>
        <begin position="23"/>
        <end position="185"/>
    </location>
</feature>
<reference evidence="5 6" key="1">
    <citation type="submission" date="2022-10" db="EMBL/GenBank/DDBJ databases">
        <title>Janthinobacterium sp. hw3 Genome sequencing.</title>
        <authorList>
            <person name="Park S."/>
        </authorList>
    </citation>
    <scope>NUCLEOTIDE SEQUENCE [LARGE SCALE GENOMIC DNA]</scope>
    <source>
        <strain evidence="6">hw3</strain>
    </source>
</reference>
<feature type="signal peptide" evidence="3">
    <location>
        <begin position="1"/>
        <end position="22"/>
    </location>
</feature>
<comment type="caution">
    <text evidence="5">The sequence shown here is derived from an EMBL/GenBank/DDBJ whole genome shotgun (WGS) entry which is preliminary data.</text>
</comment>
<feature type="domain" description="Outer membrane protein beta-barrel" evidence="4">
    <location>
        <begin position="7"/>
        <end position="185"/>
    </location>
</feature>
<keyword evidence="2 3" id="KW-0732">Signal</keyword>
<evidence type="ECO:0000313" key="6">
    <source>
        <dbReference type="Proteomes" id="UP001221208"/>
    </source>
</evidence>